<dbReference type="OrthoDB" id="4899536at2759"/>
<feature type="compositionally biased region" description="Polar residues" evidence="1">
    <location>
        <begin position="22"/>
        <end position="33"/>
    </location>
</feature>
<dbReference type="AlphaFoldDB" id="A0A2T4C2K0"/>
<accession>A0A2T4C2K0</accession>
<gene>
    <name evidence="2" type="ORF">M440DRAFT_1297345</name>
</gene>
<evidence type="ECO:0000313" key="3">
    <source>
        <dbReference type="Proteomes" id="UP000240760"/>
    </source>
</evidence>
<feature type="region of interest" description="Disordered" evidence="1">
    <location>
        <begin position="1"/>
        <end position="33"/>
    </location>
</feature>
<organism evidence="2 3">
    <name type="scientific">Trichoderma longibrachiatum ATCC 18648</name>
    <dbReference type="NCBI Taxonomy" id="983965"/>
    <lineage>
        <taxon>Eukaryota</taxon>
        <taxon>Fungi</taxon>
        <taxon>Dikarya</taxon>
        <taxon>Ascomycota</taxon>
        <taxon>Pezizomycotina</taxon>
        <taxon>Sordariomycetes</taxon>
        <taxon>Hypocreomycetidae</taxon>
        <taxon>Hypocreales</taxon>
        <taxon>Hypocreaceae</taxon>
        <taxon>Trichoderma</taxon>
    </lineage>
</organism>
<name>A0A2T4C2K0_TRILO</name>
<evidence type="ECO:0000313" key="2">
    <source>
        <dbReference type="EMBL" id="PTB75790.1"/>
    </source>
</evidence>
<feature type="non-terminal residue" evidence="2">
    <location>
        <position position="199"/>
    </location>
</feature>
<feature type="compositionally biased region" description="Low complexity" evidence="1">
    <location>
        <begin position="53"/>
        <end position="80"/>
    </location>
</feature>
<feature type="region of interest" description="Disordered" evidence="1">
    <location>
        <begin position="50"/>
        <end position="88"/>
    </location>
</feature>
<dbReference type="EMBL" id="KZ679133">
    <property type="protein sequence ID" value="PTB75790.1"/>
    <property type="molecule type" value="Genomic_DNA"/>
</dbReference>
<sequence length="199" mass="21391">TKGAPSSTETAWGSLTDEADISQPTSRTRSSHSCPNVFCLPISPWTKTEAHQTSTSTPSTHPSSSTASSKISASNTSPSACVPVSASKTPSPWRFNFTDACDADTPLAEDCRATLTCETSLGLFPTCDRGRCACLAKECFRKSMCETLRQCRDYDEAVCVRDGDSSVGVCGCRARVTGCLFRESPHTWCGRASNCTERY</sequence>
<evidence type="ECO:0000256" key="1">
    <source>
        <dbReference type="SAM" id="MobiDB-lite"/>
    </source>
</evidence>
<feature type="non-terminal residue" evidence="2">
    <location>
        <position position="1"/>
    </location>
</feature>
<proteinExistence type="predicted"/>
<feature type="compositionally biased region" description="Polar residues" evidence="1">
    <location>
        <begin position="1"/>
        <end position="13"/>
    </location>
</feature>
<dbReference type="Proteomes" id="UP000240760">
    <property type="component" value="Unassembled WGS sequence"/>
</dbReference>
<keyword evidence="3" id="KW-1185">Reference proteome</keyword>
<protein>
    <submittedName>
        <fullName evidence="2">Uncharacterized protein</fullName>
    </submittedName>
</protein>
<reference evidence="2 3" key="1">
    <citation type="submission" date="2016-07" db="EMBL/GenBank/DDBJ databases">
        <title>Multiple horizontal gene transfer events from other fungi enriched the ability of initially mycotrophic Trichoderma (Ascomycota) to feed on dead plant biomass.</title>
        <authorList>
            <consortium name="DOE Joint Genome Institute"/>
            <person name="Aerts A."/>
            <person name="Atanasova L."/>
            <person name="Chenthamara K."/>
            <person name="Zhang J."/>
            <person name="Grujic M."/>
            <person name="Henrissat B."/>
            <person name="Kuo A."/>
            <person name="Salamov A."/>
            <person name="Lipzen A."/>
            <person name="Labutti K."/>
            <person name="Barry K."/>
            <person name="Miao Y."/>
            <person name="Rahimi M.J."/>
            <person name="Shen Q."/>
            <person name="Grigoriev I.V."/>
            <person name="Kubicek C.P."/>
            <person name="Druzhinina I.S."/>
        </authorList>
    </citation>
    <scope>NUCLEOTIDE SEQUENCE [LARGE SCALE GENOMIC DNA]</scope>
    <source>
        <strain evidence="2 3">ATCC 18648</strain>
    </source>
</reference>